<dbReference type="PATRIC" id="fig|203275.8.peg.211"/>
<reference evidence="2" key="1">
    <citation type="submission" date="2011-12" db="EMBL/GenBank/DDBJ databases">
        <title>Complete sequence of Tannerella forsythia ATCC 43037.</title>
        <authorList>
            <person name="Dewhirst F."/>
            <person name="Tanner A."/>
            <person name="Izard J."/>
            <person name="Brinkac L."/>
            <person name="Durkin A.S."/>
            <person name="Hostetler J."/>
            <person name="Shetty J."/>
            <person name="Torralba M."/>
            <person name="Gill S."/>
            <person name="Nelson K."/>
        </authorList>
    </citation>
    <scope>NUCLEOTIDE SEQUENCE [LARGE SCALE GENOMIC DNA]</scope>
    <source>
        <strain evidence="2">ATCC 43037 / JCM 10827 / CCUG 33226 / KCTC 5666 / FDC 338</strain>
    </source>
</reference>
<proteinExistence type="predicted"/>
<organism evidence="1 2">
    <name type="scientific">Tannerella forsythia (strain ATCC 43037 / JCM 10827 / CCUG 21028 A / KCTC 5666 / FDC 338)</name>
    <name type="common">Bacteroides forsythus</name>
    <dbReference type="NCBI Taxonomy" id="203275"/>
    <lineage>
        <taxon>Bacteria</taxon>
        <taxon>Pseudomonadati</taxon>
        <taxon>Bacteroidota</taxon>
        <taxon>Bacteroidia</taxon>
        <taxon>Bacteroidales</taxon>
        <taxon>Tannerellaceae</taxon>
        <taxon>Tannerella</taxon>
    </lineage>
</organism>
<dbReference type="HOGENOM" id="CLU_3123638_0_0_10"/>
<keyword evidence="2" id="KW-1185">Reference proteome</keyword>
<dbReference type="KEGG" id="tfo:BFO_0231"/>
<name>G8UJ03_TANFA</name>
<dbReference type="AlphaFoldDB" id="G8UJ03"/>
<accession>G8UJ03</accession>
<gene>
    <name evidence="1" type="ordered locus">BFO_0231</name>
</gene>
<dbReference type="Proteomes" id="UP000005436">
    <property type="component" value="Chromosome"/>
</dbReference>
<evidence type="ECO:0000313" key="1">
    <source>
        <dbReference type="EMBL" id="AEW20429.1"/>
    </source>
</evidence>
<protein>
    <submittedName>
        <fullName evidence="1">Uncharacterized protein</fullName>
    </submittedName>
</protein>
<evidence type="ECO:0000313" key="2">
    <source>
        <dbReference type="Proteomes" id="UP000005436"/>
    </source>
</evidence>
<dbReference type="STRING" id="203275.BFO_0231"/>
<dbReference type="EMBL" id="CP003191">
    <property type="protein sequence ID" value="AEW20429.1"/>
    <property type="molecule type" value="Genomic_DNA"/>
</dbReference>
<sequence length="50" mass="6105">MRTYTDKRCEKGRAVRYEVRGKILSLRTQKQETKIFIKKTIHHDKERITN</sequence>